<keyword evidence="2" id="KW-1185">Reference proteome</keyword>
<organism evidence="1 2">
    <name type="scientific">Lepraria neglecta</name>
    <dbReference type="NCBI Taxonomy" id="209136"/>
    <lineage>
        <taxon>Eukaryota</taxon>
        <taxon>Fungi</taxon>
        <taxon>Dikarya</taxon>
        <taxon>Ascomycota</taxon>
        <taxon>Pezizomycotina</taxon>
        <taxon>Lecanoromycetes</taxon>
        <taxon>OSLEUM clade</taxon>
        <taxon>Lecanoromycetidae</taxon>
        <taxon>Lecanorales</taxon>
        <taxon>Lecanorineae</taxon>
        <taxon>Stereocaulaceae</taxon>
        <taxon>Lepraria</taxon>
    </lineage>
</organism>
<sequence>MNGLSALQHAKDMRLDQHNEIASRDPRFVATLPFDQNNMKRYITDRILDRTRRRWVWFAKARETNPSLGTLSHLPAEIRQYIWRSVLHCRNTLSSDGLWEYEGTLGSVLSPSAYYFGFGRRAFIDSNVENLRLVSSSVKEEYDDIFFKMPFRFNQASNLTKFLDRLTDSQVTQLASVEIGVCTLYNVESWMTPISRLPSKLREIHFRIYPTIPNWYEGKIGQQSLDQLGKLIQNATERVPDARVLKGSTNEIPLSAQCQAVFDDIFGLEEEKIGNPLEVRCRDAQVKGALEVLGDGE</sequence>
<name>A0AAD9ZG83_9LECA</name>
<evidence type="ECO:0000313" key="2">
    <source>
        <dbReference type="Proteomes" id="UP001276659"/>
    </source>
</evidence>
<protein>
    <submittedName>
        <fullName evidence="1">Uncharacterized protein</fullName>
    </submittedName>
</protein>
<reference evidence="1" key="1">
    <citation type="submission" date="2022-11" db="EMBL/GenBank/DDBJ databases">
        <title>Chromosomal genome sequence assembly and mating type (MAT) locus characterization of the leprose asexual lichenized fungus Lepraria neglecta (Nyl.) Erichsen.</title>
        <authorList>
            <person name="Allen J.L."/>
            <person name="Pfeffer B."/>
        </authorList>
    </citation>
    <scope>NUCLEOTIDE SEQUENCE</scope>
    <source>
        <strain evidence="1">Allen 5258</strain>
    </source>
</reference>
<gene>
    <name evidence="1" type="ORF">OEA41_000318</name>
</gene>
<proteinExistence type="predicted"/>
<dbReference type="AlphaFoldDB" id="A0AAD9ZG83"/>
<dbReference type="EMBL" id="JASNWA010000003">
    <property type="protein sequence ID" value="KAK3178185.1"/>
    <property type="molecule type" value="Genomic_DNA"/>
</dbReference>
<accession>A0AAD9ZG83</accession>
<evidence type="ECO:0000313" key="1">
    <source>
        <dbReference type="EMBL" id="KAK3178185.1"/>
    </source>
</evidence>
<dbReference type="Proteomes" id="UP001276659">
    <property type="component" value="Unassembled WGS sequence"/>
</dbReference>
<comment type="caution">
    <text evidence="1">The sequence shown here is derived from an EMBL/GenBank/DDBJ whole genome shotgun (WGS) entry which is preliminary data.</text>
</comment>